<feature type="compositionally biased region" description="Low complexity" evidence="1">
    <location>
        <begin position="238"/>
        <end position="247"/>
    </location>
</feature>
<reference evidence="2" key="1">
    <citation type="submission" date="2020-01" db="EMBL/GenBank/DDBJ databases">
        <authorList>
            <person name="Mishra B."/>
        </authorList>
    </citation>
    <scope>NUCLEOTIDE SEQUENCE [LARGE SCALE GENOMIC DNA]</scope>
</reference>
<accession>A0A6D2K9F9</accession>
<protein>
    <submittedName>
        <fullName evidence="2">Uncharacterized protein</fullName>
    </submittedName>
</protein>
<feature type="region of interest" description="Disordered" evidence="1">
    <location>
        <begin position="228"/>
        <end position="253"/>
    </location>
</feature>
<gene>
    <name evidence="2" type="ORF">MERR_LOCUS36955</name>
</gene>
<dbReference type="OrthoDB" id="1114314at2759"/>
<evidence type="ECO:0000313" key="2">
    <source>
        <dbReference type="EMBL" id="CAA7049720.1"/>
    </source>
</evidence>
<evidence type="ECO:0000313" key="3">
    <source>
        <dbReference type="Proteomes" id="UP000467841"/>
    </source>
</evidence>
<comment type="caution">
    <text evidence="2">The sequence shown here is derived from an EMBL/GenBank/DDBJ whole genome shotgun (WGS) entry which is preliminary data.</text>
</comment>
<sequence length="253" mass="29081">MCVYECFFTEFGMKFPLAFFLLKFTAERGVAVSQLTHGVFHQMVFTEALAAAANIMFDRHLLENVTDLRAGSKWEGNFKRFHTAMRHRIVFGDYRDKIHHWKHYFLFCKDKQGLEPLRRARPSSALKGKFKALRELSHQIWPEVVEELERKKKEKKEKKERKSKPAVSATPLSGKRFTCSLVILISSLMTNFWFYQAAVKPPRSKMKPMGLKKRAPVYVDDSVVASKLAPESPKPKDSLSLPLPSSSIASQTK</sequence>
<name>A0A6D2K9F9_9BRAS</name>
<keyword evidence="3" id="KW-1185">Reference proteome</keyword>
<dbReference type="Proteomes" id="UP000467841">
    <property type="component" value="Unassembled WGS sequence"/>
</dbReference>
<proteinExistence type="predicted"/>
<dbReference type="AlphaFoldDB" id="A0A6D2K9F9"/>
<dbReference type="EMBL" id="CACVBM020001427">
    <property type="protein sequence ID" value="CAA7049720.1"/>
    <property type="molecule type" value="Genomic_DNA"/>
</dbReference>
<organism evidence="2 3">
    <name type="scientific">Microthlaspi erraticum</name>
    <dbReference type="NCBI Taxonomy" id="1685480"/>
    <lineage>
        <taxon>Eukaryota</taxon>
        <taxon>Viridiplantae</taxon>
        <taxon>Streptophyta</taxon>
        <taxon>Embryophyta</taxon>
        <taxon>Tracheophyta</taxon>
        <taxon>Spermatophyta</taxon>
        <taxon>Magnoliopsida</taxon>
        <taxon>eudicotyledons</taxon>
        <taxon>Gunneridae</taxon>
        <taxon>Pentapetalae</taxon>
        <taxon>rosids</taxon>
        <taxon>malvids</taxon>
        <taxon>Brassicales</taxon>
        <taxon>Brassicaceae</taxon>
        <taxon>Coluteocarpeae</taxon>
        <taxon>Microthlaspi</taxon>
    </lineage>
</organism>
<evidence type="ECO:0000256" key="1">
    <source>
        <dbReference type="SAM" id="MobiDB-lite"/>
    </source>
</evidence>